<protein>
    <recommendedName>
        <fullName evidence="14">Mitochondrial carrier protein</fullName>
    </recommendedName>
</protein>
<evidence type="ECO:0000256" key="6">
    <source>
        <dbReference type="ARBA" id="ARBA00022792"/>
    </source>
</evidence>
<evidence type="ECO:0000313" key="12">
    <source>
        <dbReference type="EMBL" id="EGN99776.1"/>
    </source>
</evidence>
<accession>F8PV84</accession>
<keyword evidence="4 10" id="KW-0812">Transmembrane</keyword>
<evidence type="ECO:0000313" key="13">
    <source>
        <dbReference type="Proteomes" id="UP000008063"/>
    </source>
</evidence>
<dbReference type="PROSITE" id="PS50920">
    <property type="entry name" value="SOLCAR"/>
    <property type="match status" value="3"/>
</dbReference>
<dbReference type="Pfam" id="PF00153">
    <property type="entry name" value="Mito_carr"/>
    <property type="match status" value="4"/>
</dbReference>
<dbReference type="eggNOG" id="KOG0761">
    <property type="taxonomic scope" value="Eukaryota"/>
</dbReference>
<keyword evidence="5" id="KW-0677">Repeat</keyword>
<evidence type="ECO:0000256" key="1">
    <source>
        <dbReference type="ARBA" id="ARBA00004448"/>
    </source>
</evidence>
<reference evidence="13" key="1">
    <citation type="journal article" date="2011" name="Science">
        <title>The plant cell wall-decomposing machinery underlies the functional diversity of forest fungi.</title>
        <authorList>
            <person name="Eastwood D.C."/>
            <person name="Floudas D."/>
            <person name="Binder M."/>
            <person name="Majcherczyk A."/>
            <person name="Schneider P."/>
            <person name="Aerts A."/>
            <person name="Asiegbu F.O."/>
            <person name="Baker S.E."/>
            <person name="Barry K."/>
            <person name="Bendiksby M."/>
            <person name="Blumentritt M."/>
            <person name="Coutinho P.M."/>
            <person name="Cullen D."/>
            <person name="de Vries R.P."/>
            <person name="Gathman A."/>
            <person name="Goodell B."/>
            <person name="Henrissat B."/>
            <person name="Ihrmark K."/>
            <person name="Kauserud H."/>
            <person name="Kohler A."/>
            <person name="LaButti K."/>
            <person name="Lapidus A."/>
            <person name="Lavin J.L."/>
            <person name="Lee Y.-H."/>
            <person name="Lindquist E."/>
            <person name="Lilly W."/>
            <person name="Lucas S."/>
            <person name="Morin E."/>
            <person name="Murat C."/>
            <person name="Oguiza J.A."/>
            <person name="Park J."/>
            <person name="Pisabarro A.G."/>
            <person name="Riley R."/>
            <person name="Rosling A."/>
            <person name="Salamov A."/>
            <person name="Schmidt O."/>
            <person name="Schmutz J."/>
            <person name="Skrede I."/>
            <person name="Stenlid J."/>
            <person name="Wiebenga A."/>
            <person name="Xie X."/>
            <person name="Kuees U."/>
            <person name="Hibbett D.S."/>
            <person name="Hoffmeister D."/>
            <person name="Hoegberg N."/>
            <person name="Martin F."/>
            <person name="Grigoriev I.V."/>
            <person name="Watkinson S.C."/>
        </authorList>
    </citation>
    <scope>NUCLEOTIDE SEQUENCE [LARGE SCALE GENOMIC DNA]</scope>
    <source>
        <strain evidence="13">strain S7.3</strain>
    </source>
</reference>
<keyword evidence="13" id="KW-1185">Reference proteome</keyword>
<dbReference type="InterPro" id="IPR023395">
    <property type="entry name" value="MCP_dom_sf"/>
</dbReference>
<evidence type="ECO:0000256" key="8">
    <source>
        <dbReference type="ARBA" id="ARBA00023128"/>
    </source>
</evidence>
<dbReference type="OrthoDB" id="1747031at2759"/>
<comment type="subcellular location">
    <subcellularLocation>
        <location evidence="1">Mitochondrion inner membrane</location>
        <topology evidence="1">Multi-pass membrane protein</topology>
    </subcellularLocation>
</comment>
<evidence type="ECO:0008006" key="14">
    <source>
        <dbReference type="Google" id="ProtNLM"/>
    </source>
</evidence>
<dbReference type="HOGENOM" id="CLU_015166_0_0_1"/>
<evidence type="ECO:0000256" key="4">
    <source>
        <dbReference type="ARBA" id="ARBA00022692"/>
    </source>
</evidence>
<dbReference type="Gene3D" id="1.50.40.10">
    <property type="entry name" value="Mitochondrial carrier domain"/>
    <property type="match status" value="2"/>
</dbReference>
<dbReference type="InParanoid" id="F8PV84"/>
<dbReference type="EMBL" id="GL945479">
    <property type="protein sequence ID" value="EGN99776.1"/>
    <property type="molecule type" value="Genomic_DNA"/>
</dbReference>
<keyword evidence="9 10" id="KW-0472">Membrane</keyword>
<dbReference type="STRING" id="936435.F8PV84"/>
<comment type="similarity">
    <text evidence="2 11">Belongs to the mitochondrial carrier (TC 2.A.29) family.</text>
</comment>
<keyword evidence="6" id="KW-0999">Mitochondrion inner membrane</keyword>
<dbReference type="FunCoup" id="F8PV84">
    <property type="interactions" value="347"/>
</dbReference>
<feature type="repeat" description="Solcar" evidence="10">
    <location>
        <begin position="2"/>
        <end position="134"/>
    </location>
</feature>
<dbReference type="AlphaFoldDB" id="F8PV84"/>
<evidence type="ECO:0000256" key="3">
    <source>
        <dbReference type="ARBA" id="ARBA00022448"/>
    </source>
</evidence>
<keyword evidence="8" id="KW-0496">Mitochondrion</keyword>
<dbReference type="GO" id="GO:1990542">
    <property type="term" value="P:mitochondrial transmembrane transport"/>
    <property type="evidence" value="ECO:0007669"/>
    <property type="project" value="InterPro"/>
</dbReference>
<dbReference type="Proteomes" id="UP000008063">
    <property type="component" value="Unassembled WGS sequence"/>
</dbReference>
<dbReference type="InterPro" id="IPR018108">
    <property type="entry name" value="MCP_transmembrane"/>
</dbReference>
<organism evidence="13">
    <name type="scientific">Serpula lacrymans var. lacrymans (strain S7.3)</name>
    <name type="common">Dry rot fungus</name>
    <dbReference type="NCBI Taxonomy" id="936435"/>
    <lineage>
        <taxon>Eukaryota</taxon>
        <taxon>Fungi</taxon>
        <taxon>Dikarya</taxon>
        <taxon>Basidiomycota</taxon>
        <taxon>Agaricomycotina</taxon>
        <taxon>Agaricomycetes</taxon>
        <taxon>Agaricomycetidae</taxon>
        <taxon>Boletales</taxon>
        <taxon>Coniophorineae</taxon>
        <taxon>Serpulaceae</taxon>
        <taxon>Serpula</taxon>
    </lineage>
</organism>
<dbReference type="OMA" id="YWWGYES"/>
<keyword evidence="3 11" id="KW-0813">Transport</keyword>
<proteinExistence type="inferred from homology"/>
<feature type="repeat" description="Solcar" evidence="10">
    <location>
        <begin position="239"/>
        <end position="329"/>
    </location>
</feature>
<evidence type="ECO:0000256" key="5">
    <source>
        <dbReference type="ARBA" id="ARBA00022737"/>
    </source>
</evidence>
<keyword evidence="7" id="KW-1133">Transmembrane helix</keyword>
<dbReference type="InterPro" id="IPR045315">
    <property type="entry name" value="Mtm1-like"/>
</dbReference>
<sequence>MEPFHAKLLAAATGSTMTALTMTPFDVVKTRIQTQPPEPLFPRPPPYTCCQPSHIPCVRNMSSYARPLIESEVVCVMDHGVFRTERINGFLDAVRHIWRAEGVPGLWKGAGTSLLIGVPSSTLYMLTYDHLLRSVVPSFISSPTLVPLTAGILARASITSLVSPLELIRTNLQSTPKYIDRPHTLPSVLRSVRTQVRTHGVRFLWRGLGPTLWRDVPFSGVYWAGYESWKRFFDSKGYAGPWVAFISGAVSGTTASLLTSPFDVLKTRRQALIMSGTTSGRVTSTLPLCALILRTEGISALYAGMVPRTAKIAPACGIMIACFEVWYSFHLASCDADRRDTGRWKILAKEGLNITIDSSLTSYLYAGFLLLYSISSTAFIDVNSHGIYSTYPPMLSM</sequence>
<gene>
    <name evidence="12" type="ORF">SERLA73DRAFT_52335</name>
</gene>
<dbReference type="PANTHER" id="PTHR45760">
    <property type="entry name" value="FI19922P1-RELATED"/>
    <property type="match status" value="1"/>
</dbReference>
<dbReference type="SUPFAM" id="SSF103506">
    <property type="entry name" value="Mitochondrial carrier"/>
    <property type="match status" value="1"/>
</dbReference>
<evidence type="ECO:0000256" key="10">
    <source>
        <dbReference type="PROSITE-ProRule" id="PRU00282"/>
    </source>
</evidence>
<evidence type="ECO:0000256" key="11">
    <source>
        <dbReference type="RuleBase" id="RU000488"/>
    </source>
</evidence>
<evidence type="ECO:0000256" key="9">
    <source>
        <dbReference type="ARBA" id="ARBA00023136"/>
    </source>
</evidence>
<evidence type="ECO:0000256" key="2">
    <source>
        <dbReference type="ARBA" id="ARBA00006375"/>
    </source>
</evidence>
<name>F8PV84_SERL3</name>
<feature type="repeat" description="Solcar" evidence="10">
    <location>
        <begin position="142"/>
        <end position="232"/>
    </location>
</feature>
<dbReference type="PANTHER" id="PTHR45760:SF2">
    <property type="entry name" value="FI19922P1-RELATED"/>
    <property type="match status" value="1"/>
</dbReference>
<evidence type="ECO:0000256" key="7">
    <source>
        <dbReference type="ARBA" id="ARBA00022989"/>
    </source>
</evidence>
<dbReference type="GO" id="GO:0005743">
    <property type="term" value="C:mitochondrial inner membrane"/>
    <property type="evidence" value="ECO:0007669"/>
    <property type="project" value="UniProtKB-SubCell"/>
</dbReference>